<dbReference type="OrthoDB" id="2020073at2759"/>
<feature type="binding site" evidence="10">
    <location>
        <position position="428"/>
    </location>
    <ligand>
        <name>ATP</name>
        <dbReference type="ChEBI" id="CHEBI:30616"/>
    </ligand>
</feature>
<dbReference type="EC" id="6.3.2.3" evidence="9"/>
<dbReference type="UniPathway" id="UPA00142">
    <property type="reaction ID" value="UER00210"/>
</dbReference>
<dbReference type="GO" id="GO:0000287">
    <property type="term" value="F:magnesium ion binding"/>
    <property type="evidence" value="ECO:0007669"/>
    <property type="project" value="UniProtKB-UniRule"/>
</dbReference>
<evidence type="ECO:0000256" key="6">
    <source>
        <dbReference type="ARBA" id="ARBA00022741"/>
    </source>
</evidence>
<dbReference type="InterPro" id="IPR005615">
    <property type="entry name" value="Glutathione_synthase"/>
</dbReference>
<evidence type="ECO:0000256" key="11">
    <source>
        <dbReference type="PIRSR" id="PIRSR001558-2"/>
    </source>
</evidence>
<dbReference type="InterPro" id="IPR014709">
    <property type="entry name" value="Glutathione_synthase_C_euk"/>
</dbReference>
<dbReference type="AlphaFoldDB" id="A0A2V3IU49"/>
<evidence type="ECO:0000256" key="9">
    <source>
        <dbReference type="PIRNR" id="PIRNR001558"/>
    </source>
</evidence>
<feature type="binding site" evidence="10">
    <location>
        <position position="453"/>
    </location>
    <ligand>
        <name>substrate</name>
    </ligand>
</feature>
<evidence type="ECO:0000313" key="13">
    <source>
        <dbReference type="EMBL" id="PXF45631.1"/>
    </source>
</evidence>
<comment type="similarity">
    <text evidence="2 9">Belongs to the eukaryotic GSH synthase family.</text>
</comment>
<evidence type="ECO:0000256" key="7">
    <source>
        <dbReference type="ARBA" id="ARBA00022840"/>
    </source>
</evidence>
<feature type="binding site" evidence="10">
    <location>
        <begin position="369"/>
        <end position="378"/>
    </location>
    <ligand>
        <name>ATP</name>
        <dbReference type="ChEBI" id="CHEBI:30616"/>
    </ligand>
</feature>
<feature type="binding site" evidence="10">
    <location>
        <position position="312"/>
    </location>
    <ligand>
        <name>ATP</name>
        <dbReference type="ChEBI" id="CHEBI:30616"/>
    </ligand>
</feature>
<feature type="binding site" evidence="10">
    <location>
        <position position="219"/>
    </location>
    <ligand>
        <name>substrate</name>
    </ligand>
</feature>
<dbReference type="Pfam" id="PF03917">
    <property type="entry name" value="GSH_synth_ATP"/>
    <property type="match status" value="1"/>
</dbReference>
<evidence type="ECO:0000313" key="14">
    <source>
        <dbReference type="Proteomes" id="UP000247409"/>
    </source>
</evidence>
<dbReference type="InterPro" id="IPR014049">
    <property type="entry name" value="Glutathione_synthase_N_euk"/>
</dbReference>
<dbReference type="GO" id="GO:0005829">
    <property type="term" value="C:cytosol"/>
    <property type="evidence" value="ECO:0007669"/>
    <property type="project" value="TreeGrafter"/>
</dbReference>
<evidence type="ECO:0000256" key="3">
    <source>
        <dbReference type="ARBA" id="ARBA00022598"/>
    </source>
</evidence>
<comment type="caution">
    <text evidence="13">The sequence shown here is derived from an EMBL/GenBank/DDBJ whole genome shotgun (WGS) entry which is preliminary data.</text>
</comment>
<protein>
    <recommendedName>
        <fullName evidence="9">Glutathione synthetase</fullName>
        <shortName evidence="9">GSH-S</shortName>
        <ecNumber evidence="9">6.3.2.3</ecNumber>
    </recommendedName>
</protein>
<evidence type="ECO:0000256" key="8">
    <source>
        <dbReference type="ARBA" id="ARBA00022842"/>
    </source>
</evidence>
<sequence>MNMLQHNPAAIAEAASYAASHGLVMARSKDVTTGTQIVHAPLTFSPTPFHAPSYRHAIRITPALNTLVNRIANDHAYLRHTLAQTAQADPFTARLLAMLDHVPPVNRGVQLSIVRYDYFMHASAHDAYELRMVEMNCIAASYICLGTKMSAMHRFMATHPATRLHLQLDKLPANDAMHAIPKGLAAAHHAFVRTQLAGQSNNVVLVMIVQAGDTNSYDQDLLRNTLWEKHQLNMIRLSLSDIHAYASLQSDSTLLLDVPNYPQPLIASVVYFRAAYTPHDYPTDHHWQARTLIEKSNTVKCPSVAMQLVGTKRIQQVLDEPGRLERFLPTEDAHQVRATFARQYAFTSDETSETLVKKAIANPQDYVLKPQREGGGNNLYSQQLKNALSTMSPQQRSAFVLMDRIRPPQFTNVIIRDGVAKLDEVVSELGVFGVYVSVDGREQDNYDAGILLRSKPAATDDGGVSAGVALLDSPLLFD</sequence>
<dbReference type="GO" id="GO:0043295">
    <property type="term" value="F:glutathione binding"/>
    <property type="evidence" value="ECO:0007669"/>
    <property type="project" value="UniProtKB-UniRule"/>
</dbReference>
<comment type="cofactor">
    <cofactor evidence="9 11">
        <name>Mg(2+)</name>
        <dbReference type="ChEBI" id="CHEBI:18420"/>
    </cofactor>
    <text evidence="9 11">Binds 1 Mg(2+) ion per subunit.</text>
</comment>
<dbReference type="Gene3D" id="3.30.1490.50">
    <property type="match status" value="1"/>
</dbReference>
<dbReference type="Gene3D" id="3.30.470.20">
    <property type="entry name" value="ATP-grasp fold, B domain"/>
    <property type="match status" value="1"/>
</dbReference>
<keyword evidence="4 9" id="KW-0317">Glutathione biosynthesis</keyword>
<dbReference type="SUPFAM" id="SSF52440">
    <property type="entry name" value="PreATP-grasp domain"/>
    <property type="match status" value="1"/>
</dbReference>
<keyword evidence="6 9" id="KW-0547">Nucleotide-binding</keyword>
<accession>A0A2V3IU49</accession>
<gene>
    <name evidence="13" type="ORF">BWQ96_04636</name>
</gene>
<feature type="binding site" evidence="10">
    <location>
        <position position="380"/>
    </location>
    <ligand>
        <name>ATP</name>
        <dbReference type="ChEBI" id="CHEBI:30616"/>
    </ligand>
</feature>
<evidence type="ECO:0000256" key="4">
    <source>
        <dbReference type="ARBA" id="ARBA00022684"/>
    </source>
</evidence>
<reference evidence="13 14" key="1">
    <citation type="journal article" date="2018" name="Mol. Biol. Evol.">
        <title>Analysis of the draft genome of the red seaweed Gracilariopsis chorda provides insights into genome size evolution in Rhodophyta.</title>
        <authorList>
            <person name="Lee J."/>
            <person name="Yang E.C."/>
            <person name="Graf L."/>
            <person name="Yang J.H."/>
            <person name="Qiu H."/>
            <person name="Zel Zion U."/>
            <person name="Chan C.X."/>
            <person name="Stephens T.G."/>
            <person name="Weber A.P.M."/>
            <person name="Boo G.H."/>
            <person name="Boo S.M."/>
            <person name="Kim K.M."/>
            <person name="Shin Y."/>
            <person name="Jung M."/>
            <person name="Lee S.J."/>
            <person name="Yim H.S."/>
            <person name="Lee J.H."/>
            <person name="Bhattacharya D."/>
            <person name="Yoon H.S."/>
        </authorList>
    </citation>
    <scope>NUCLEOTIDE SEQUENCE [LARGE SCALE GENOMIC DNA]</scope>
    <source>
        <strain evidence="13 14">SKKU-2015</strain>
        <tissue evidence="13">Whole body</tissue>
    </source>
</reference>
<dbReference type="PANTHER" id="PTHR11130:SF0">
    <property type="entry name" value="GLUTATHIONE SYNTHETASE"/>
    <property type="match status" value="1"/>
</dbReference>
<evidence type="ECO:0000256" key="5">
    <source>
        <dbReference type="ARBA" id="ARBA00022723"/>
    </source>
</evidence>
<proteinExistence type="inferred from homology"/>
<dbReference type="InterPro" id="IPR014042">
    <property type="entry name" value="Glutathione_synthase_a-hlx"/>
</dbReference>
<comment type="catalytic activity">
    <reaction evidence="9">
        <text>gamma-L-glutamyl-L-cysteine + glycine + ATP = glutathione + ADP + phosphate + H(+)</text>
        <dbReference type="Rhea" id="RHEA:13557"/>
        <dbReference type="ChEBI" id="CHEBI:15378"/>
        <dbReference type="ChEBI" id="CHEBI:30616"/>
        <dbReference type="ChEBI" id="CHEBI:43474"/>
        <dbReference type="ChEBI" id="CHEBI:57305"/>
        <dbReference type="ChEBI" id="CHEBI:57925"/>
        <dbReference type="ChEBI" id="CHEBI:58173"/>
        <dbReference type="ChEBI" id="CHEBI:456216"/>
        <dbReference type="EC" id="6.3.2.3"/>
    </reaction>
</comment>
<dbReference type="Proteomes" id="UP000247409">
    <property type="component" value="Unassembled WGS sequence"/>
</dbReference>
<dbReference type="Gene3D" id="1.10.1080.10">
    <property type="entry name" value="Glutathione Synthetase, Chain A, domain 3"/>
    <property type="match status" value="1"/>
</dbReference>
<dbReference type="InterPro" id="IPR016185">
    <property type="entry name" value="PreATP-grasp_dom_sf"/>
</dbReference>
<keyword evidence="5 9" id="KW-0479">Metal-binding</keyword>
<dbReference type="Gene3D" id="3.40.50.1760">
    <property type="entry name" value="Glutathione synthase, substrate-binding domain superfamily, eukaryotic"/>
    <property type="match status" value="1"/>
</dbReference>
<comment type="pathway">
    <text evidence="1 9">Sulfur metabolism; glutathione biosynthesis; glutathione from L-cysteine and L-glutamate: step 2/2.</text>
</comment>
<dbReference type="Gene3D" id="3.30.1490.80">
    <property type="match status" value="1"/>
</dbReference>
<dbReference type="PIRSF" id="PIRSF001558">
    <property type="entry name" value="GSHase"/>
    <property type="match status" value="1"/>
</dbReference>
<organism evidence="13 14">
    <name type="scientific">Gracilariopsis chorda</name>
    <dbReference type="NCBI Taxonomy" id="448386"/>
    <lineage>
        <taxon>Eukaryota</taxon>
        <taxon>Rhodophyta</taxon>
        <taxon>Florideophyceae</taxon>
        <taxon>Rhodymeniophycidae</taxon>
        <taxon>Gracilariales</taxon>
        <taxon>Gracilariaceae</taxon>
        <taxon>Gracilariopsis</taxon>
    </lineage>
</organism>
<dbReference type="FunFam" id="3.30.1490.50:FF:000002">
    <property type="entry name" value="Glutathione synthetase"/>
    <property type="match status" value="1"/>
</dbReference>
<dbReference type="EMBL" id="NBIV01000056">
    <property type="protein sequence ID" value="PXF45631.1"/>
    <property type="molecule type" value="Genomic_DNA"/>
</dbReference>
<dbReference type="PANTHER" id="PTHR11130">
    <property type="entry name" value="GLUTATHIONE SYNTHETASE"/>
    <property type="match status" value="1"/>
</dbReference>
<feature type="binding site" evidence="10">
    <location>
        <begin position="402"/>
        <end position="405"/>
    </location>
    <ligand>
        <name>ATP</name>
        <dbReference type="ChEBI" id="CHEBI:30616"/>
    </ligand>
</feature>
<dbReference type="InterPro" id="IPR037013">
    <property type="entry name" value="GSH-S_sub-bd_sf"/>
</dbReference>
<dbReference type="Pfam" id="PF03199">
    <property type="entry name" value="GSH_synthase"/>
    <property type="match status" value="1"/>
</dbReference>
<evidence type="ECO:0000256" key="10">
    <source>
        <dbReference type="PIRSR" id="PIRSR001558-1"/>
    </source>
</evidence>
<feature type="binding site" evidence="10">
    <location>
        <position position="455"/>
    </location>
    <ligand>
        <name>ATP</name>
        <dbReference type="ChEBI" id="CHEBI:30616"/>
    </ligand>
</feature>
<evidence type="ECO:0000256" key="1">
    <source>
        <dbReference type="ARBA" id="ARBA00004965"/>
    </source>
</evidence>
<evidence type="ECO:0000256" key="2">
    <source>
        <dbReference type="ARBA" id="ARBA00010385"/>
    </source>
</evidence>
<name>A0A2V3IU49_9FLOR</name>
<keyword evidence="14" id="KW-1185">Reference proteome</keyword>
<dbReference type="GO" id="GO:0004363">
    <property type="term" value="F:glutathione synthase activity"/>
    <property type="evidence" value="ECO:0007669"/>
    <property type="project" value="UniProtKB-UniRule"/>
</dbReference>
<dbReference type="InterPro" id="IPR004887">
    <property type="entry name" value="GSH_synth_subst-bd"/>
</dbReference>
<evidence type="ECO:0000259" key="12">
    <source>
        <dbReference type="Pfam" id="PF03199"/>
    </source>
</evidence>
<keyword evidence="8 9" id="KW-0460">Magnesium</keyword>
<keyword evidence="3 9" id="KW-0436">Ligase</keyword>
<feature type="domain" description="Glutathione synthase substrate-binding" evidence="12">
    <location>
        <begin position="204"/>
        <end position="309"/>
    </location>
</feature>
<dbReference type="STRING" id="448386.A0A2V3IU49"/>
<feature type="binding site" evidence="10">
    <location>
        <position position="461"/>
    </location>
    <ligand>
        <name>ATP</name>
        <dbReference type="ChEBI" id="CHEBI:30616"/>
    </ligand>
</feature>
<dbReference type="SUPFAM" id="SSF56059">
    <property type="entry name" value="Glutathione synthetase ATP-binding domain-like"/>
    <property type="match status" value="1"/>
</dbReference>
<dbReference type="NCBIfam" id="TIGR01986">
    <property type="entry name" value="glut_syn_euk"/>
    <property type="match status" value="1"/>
</dbReference>
<feature type="binding site" evidence="11">
    <location>
        <position position="373"/>
    </location>
    <ligand>
        <name>Mg(2+)</name>
        <dbReference type="ChEBI" id="CHEBI:18420"/>
    </ligand>
</feature>
<dbReference type="GO" id="GO:0005524">
    <property type="term" value="F:ATP binding"/>
    <property type="evidence" value="ECO:0007669"/>
    <property type="project" value="UniProtKB-UniRule"/>
</dbReference>
<keyword evidence="7 9" id="KW-0067">ATP-binding</keyword>